<protein>
    <submittedName>
        <fullName evidence="4">Aldehyde dehydrogenase</fullName>
    </submittedName>
</protein>
<dbReference type="Proteomes" id="UP000248214">
    <property type="component" value="Unassembled WGS sequence"/>
</dbReference>
<evidence type="ECO:0000256" key="2">
    <source>
        <dbReference type="ARBA" id="ARBA00023002"/>
    </source>
</evidence>
<dbReference type="InterPro" id="IPR016163">
    <property type="entry name" value="Ald_DH_C"/>
</dbReference>
<comment type="caution">
    <text evidence="4">The sequence shown here is derived from an EMBL/GenBank/DDBJ whole genome shotgun (WGS) entry which is preliminary data.</text>
</comment>
<dbReference type="SUPFAM" id="SSF53720">
    <property type="entry name" value="ALDH-like"/>
    <property type="match status" value="1"/>
</dbReference>
<organism evidence="4 5">
    <name type="scientific">Salipaludibacillus keqinensis</name>
    <dbReference type="NCBI Taxonomy" id="2045207"/>
    <lineage>
        <taxon>Bacteria</taxon>
        <taxon>Bacillati</taxon>
        <taxon>Bacillota</taxon>
        <taxon>Bacilli</taxon>
        <taxon>Bacillales</taxon>
        <taxon>Bacillaceae</taxon>
    </lineage>
</organism>
<dbReference type="FunFam" id="3.40.605.10:FF:000007">
    <property type="entry name" value="NAD/NADP-dependent betaine aldehyde dehydrogenase"/>
    <property type="match status" value="1"/>
</dbReference>
<dbReference type="Pfam" id="PF00171">
    <property type="entry name" value="Aldedh"/>
    <property type="match status" value="1"/>
</dbReference>
<gene>
    <name evidence="4" type="ORF">CR194_03435</name>
</gene>
<dbReference type="InterPro" id="IPR015590">
    <property type="entry name" value="Aldehyde_DH_dom"/>
</dbReference>
<dbReference type="Gene3D" id="3.40.309.10">
    <property type="entry name" value="Aldehyde Dehydrogenase, Chain A, domain 2"/>
    <property type="match status" value="1"/>
</dbReference>
<dbReference type="InterPro" id="IPR016162">
    <property type="entry name" value="Ald_DH_N"/>
</dbReference>
<dbReference type="InterPro" id="IPR051020">
    <property type="entry name" value="ALDH-related_metabolic_enz"/>
</dbReference>
<dbReference type="InterPro" id="IPR016161">
    <property type="entry name" value="Ald_DH/histidinol_DH"/>
</dbReference>
<dbReference type="EMBL" id="PDOD01000001">
    <property type="protein sequence ID" value="PYZ94596.1"/>
    <property type="molecule type" value="Genomic_DNA"/>
</dbReference>
<evidence type="ECO:0000313" key="5">
    <source>
        <dbReference type="Proteomes" id="UP000248214"/>
    </source>
</evidence>
<dbReference type="PANTHER" id="PTHR42991:SF1">
    <property type="entry name" value="ALDEHYDE DEHYDROGENASE"/>
    <property type="match status" value="1"/>
</dbReference>
<name>A0A323TKH3_9BACI</name>
<proteinExistence type="inferred from homology"/>
<reference evidence="4 5" key="1">
    <citation type="submission" date="2017-10" db="EMBL/GenBank/DDBJ databases">
        <title>Bacillus sp. nov., a halophilic bacterium isolated from a Keqin Lake.</title>
        <authorList>
            <person name="Wang H."/>
        </authorList>
    </citation>
    <scope>NUCLEOTIDE SEQUENCE [LARGE SCALE GENOMIC DNA]</scope>
    <source>
        <strain evidence="4 5">KQ-12</strain>
    </source>
</reference>
<evidence type="ECO:0000256" key="1">
    <source>
        <dbReference type="ARBA" id="ARBA00009986"/>
    </source>
</evidence>
<dbReference type="CDD" id="cd07149">
    <property type="entry name" value="ALDH_y4uC"/>
    <property type="match status" value="1"/>
</dbReference>
<dbReference type="OrthoDB" id="9762913at2"/>
<keyword evidence="2" id="KW-0560">Oxidoreductase</keyword>
<dbReference type="GO" id="GO:0008911">
    <property type="term" value="F:lactaldehyde dehydrogenase (NAD+) activity"/>
    <property type="evidence" value="ECO:0007669"/>
    <property type="project" value="TreeGrafter"/>
</dbReference>
<dbReference type="PANTHER" id="PTHR42991">
    <property type="entry name" value="ALDEHYDE DEHYDROGENASE"/>
    <property type="match status" value="1"/>
</dbReference>
<dbReference type="AlphaFoldDB" id="A0A323TKH3"/>
<evidence type="ECO:0000259" key="3">
    <source>
        <dbReference type="Pfam" id="PF00171"/>
    </source>
</evidence>
<comment type="similarity">
    <text evidence="1">Belongs to the aldehyde dehydrogenase family.</text>
</comment>
<accession>A0A323TKH3</accession>
<keyword evidence="5" id="KW-1185">Reference proteome</keyword>
<feature type="domain" description="Aldehyde dehydrogenase" evidence="3">
    <location>
        <begin position="21"/>
        <end position="478"/>
    </location>
</feature>
<dbReference type="Gene3D" id="3.40.605.10">
    <property type="entry name" value="Aldehyde Dehydrogenase, Chain A, domain 1"/>
    <property type="match status" value="1"/>
</dbReference>
<sequence>MYVKKVRGKVMRKKLFIGGEWIEATNIQDLYSPYDGEKIAEIPFATIQEVDSAISAAEKTKKLMKKMPAHERADILDNVSRLIGENREECARLIATEAAKPIQTARGEVARTIMTYKLASEEARRLPNEMVNMDAAPGGENRTAYVLREPSGIVAAITPFNFPMNLVAHKLGPAIASGNPVVLKPASQTPLSAYYIADLFDKAGLPKGALNVVTGAGSVVGERLVTDDRVSVITFTGSPEVGKDIRNKAGLKKVTLELGSNSAVIIDKDVHIDEMVDRLIQGAFTYQGQVCISVQRIYVHDSKKRELVKKMKEKVDQLILGDPMDDATDVSALIAPKERDRLLSWIEEAVTKGAKIVTGGELKGPMITPTILENVDSTMKVSCEEVFGPVVTVSTFSDWSDAIDRVNDSDYGLQAGVYTEKLSHAFTASEDLEVGGVMINDIPTFRVDHMPYGGLKNSGTGREGIKYAIEEMTERKLVSFKLS</sequence>
<evidence type="ECO:0000313" key="4">
    <source>
        <dbReference type="EMBL" id="PYZ94596.1"/>
    </source>
</evidence>